<dbReference type="Proteomes" id="UP000297975">
    <property type="component" value="Unassembled WGS sequence"/>
</dbReference>
<name>A0A4Y8IUI7_9BACI</name>
<dbReference type="RefSeq" id="WP_134338930.1">
    <property type="nucleotide sequence ID" value="NZ_SOPW01000003.1"/>
</dbReference>
<protein>
    <submittedName>
        <fullName evidence="1">Uncharacterized protein</fullName>
    </submittedName>
</protein>
<reference evidence="1 2" key="1">
    <citation type="submission" date="2019-03" db="EMBL/GenBank/DDBJ databases">
        <authorList>
            <person name="He R.-H."/>
        </authorList>
    </citation>
    <scope>NUCLEOTIDE SEQUENCE [LARGE SCALE GENOMIC DNA]</scope>
    <source>
        <strain evidence="2">SH 714</strain>
    </source>
</reference>
<gene>
    <name evidence="1" type="ORF">E3U55_03375</name>
</gene>
<evidence type="ECO:0000313" key="1">
    <source>
        <dbReference type="EMBL" id="TFB23869.1"/>
    </source>
</evidence>
<organism evidence="1 2">
    <name type="scientific">Filobacillus milosensis</name>
    <dbReference type="NCBI Taxonomy" id="94137"/>
    <lineage>
        <taxon>Bacteria</taxon>
        <taxon>Bacillati</taxon>
        <taxon>Bacillota</taxon>
        <taxon>Bacilli</taxon>
        <taxon>Bacillales</taxon>
        <taxon>Bacillaceae</taxon>
        <taxon>Filobacillus</taxon>
    </lineage>
</organism>
<dbReference type="AlphaFoldDB" id="A0A4Y8IUI7"/>
<comment type="caution">
    <text evidence="1">The sequence shown here is derived from an EMBL/GenBank/DDBJ whole genome shotgun (WGS) entry which is preliminary data.</text>
</comment>
<proteinExistence type="predicted"/>
<sequence length="125" mass="14730">MRKKKSLLFLISIGLVIILAVIYSYNYKIIKGDYNQLTITKMNEQTHVIHDLNEIRNIINKINNSSREFQVPINKGFKYDYLPHGLLTFENETEKKVLGIVYLQKSQVSILTDYWEIKTDFSFSH</sequence>
<keyword evidence="2" id="KW-1185">Reference proteome</keyword>
<evidence type="ECO:0000313" key="2">
    <source>
        <dbReference type="Proteomes" id="UP000297975"/>
    </source>
</evidence>
<dbReference type="EMBL" id="SOPW01000003">
    <property type="protein sequence ID" value="TFB23869.1"/>
    <property type="molecule type" value="Genomic_DNA"/>
</dbReference>
<dbReference type="OrthoDB" id="2867787at2"/>
<accession>A0A4Y8IUI7</accession>